<protein>
    <submittedName>
        <fullName evidence="2">Uncharacterized protein</fullName>
    </submittedName>
</protein>
<feature type="region of interest" description="Disordered" evidence="1">
    <location>
        <begin position="398"/>
        <end position="441"/>
    </location>
</feature>
<dbReference type="Proteomes" id="UP000294933">
    <property type="component" value="Unassembled WGS sequence"/>
</dbReference>
<evidence type="ECO:0000313" key="3">
    <source>
        <dbReference type="Proteomes" id="UP000294933"/>
    </source>
</evidence>
<feature type="compositionally biased region" description="Low complexity" evidence="1">
    <location>
        <begin position="427"/>
        <end position="441"/>
    </location>
</feature>
<feature type="region of interest" description="Disordered" evidence="1">
    <location>
        <begin position="1"/>
        <end position="141"/>
    </location>
</feature>
<accession>A0A4Y7PNJ0</accession>
<feature type="compositionally biased region" description="Basic residues" evidence="1">
    <location>
        <begin position="99"/>
        <end position="109"/>
    </location>
</feature>
<reference evidence="2 3" key="1">
    <citation type="submission" date="2018-06" db="EMBL/GenBank/DDBJ databases">
        <title>A transcriptomic atlas of mushroom development highlights an independent origin of complex multicellularity.</title>
        <authorList>
            <consortium name="DOE Joint Genome Institute"/>
            <person name="Krizsan K."/>
            <person name="Almasi E."/>
            <person name="Merenyi Z."/>
            <person name="Sahu N."/>
            <person name="Viragh M."/>
            <person name="Koszo T."/>
            <person name="Mondo S."/>
            <person name="Kiss B."/>
            <person name="Balint B."/>
            <person name="Kues U."/>
            <person name="Barry K."/>
            <person name="Hegedus J.C."/>
            <person name="Henrissat B."/>
            <person name="Johnson J."/>
            <person name="Lipzen A."/>
            <person name="Ohm R."/>
            <person name="Nagy I."/>
            <person name="Pangilinan J."/>
            <person name="Yan J."/>
            <person name="Xiong Y."/>
            <person name="Grigoriev I.V."/>
            <person name="Hibbett D.S."/>
            <person name="Nagy L.G."/>
        </authorList>
    </citation>
    <scope>NUCLEOTIDE SEQUENCE [LARGE SCALE GENOMIC DNA]</scope>
    <source>
        <strain evidence="2 3">SZMC22713</strain>
    </source>
</reference>
<dbReference type="EMBL" id="ML170244">
    <property type="protein sequence ID" value="TDL16402.1"/>
    <property type="molecule type" value="Genomic_DNA"/>
</dbReference>
<proteinExistence type="predicted"/>
<dbReference type="GO" id="GO:0006511">
    <property type="term" value="P:ubiquitin-dependent protein catabolic process"/>
    <property type="evidence" value="ECO:0007669"/>
    <property type="project" value="TreeGrafter"/>
</dbReference>
<organism evidence="2 3">
    <name type="scientific">Rickenella mellea</name>
    <dbReference type="NCBI Taxonomy" id="50990"/>
    <lineage>
        <taxon>Eukaryota</taxon>
        <taxon>Fungi</taxon>
        <taxon>Dikarya</taxon>
        <taxon>Basidiomycota</taxon>
        <taxon>Agaricomycotina</taxon>
        <taxon>Agaricomycetes</taxon>
        <taxon>Hymenochaetales</taxon>
        <taxon>Rickenellaceae</taxon>
        <taxon>Rickenella</taxon>
    </lineage>
</organism>
<evidence type="ECO:0000313" key="2">
    <source>
        <dbReference type="EMBL" id="TDL16402.1"/>
    </source>
</evidence>
<sequence length="522" mass="55750">MESREQLAVTLTHTTKGQGHLGEEYGDDEDMSELGQDNNHATSDAETSVSTDTSANATPLGSGTPTGSVVVPGRDRSGTVVARPIWDTQPPPQPESFRLSRRRTLRARARQPQQVATTSSSSTSRPETETEDDGDQDVDGDIEMSQDQARRAVGIVSDSPPPNGGAGGPSDSLEVDLDAHIIINTTNNEEGTGGVENGIVALDRNVNDDLAMGAPPGAPGAIDGTPRTRTNALAPFTLPRDGTGTGREELTPRAVLAALPMHTPMPVAMPMQTGVGLAQQGVRDTTGLPPSGWTSRSAWRCTNPNGHAEAGMRHCHHHHRHAQGHHHAHIEQDTGPFREEDVLLSLQLLAYLSKYPHVRQAFYKPRTSFHPATAQLPRSQPFGTAVPRVALASATATAATGGAGGDPSKKDPGFFKPFTVRGKEQGSKTVTSGAASAGTAQATNVPPQRMTNVFSLVERFTFRPSPTESMLPQPPPFLPPEIQYWAGVIMRNACRKDESRGGIRQCANMLCGKWDSFCNWGD</sequence>
<dbReference type="VEuPathDB" id="FungiDB:BD410DRAFT_844448"/>
<name>A0A4Y7PNJ0_9AGAM</name>
<dbReference type="InterPro" id="IPR051664">
    <property type="entry name" value="MYND-type_zinc_finger"/>
</dbReference>
<dbReference type="OrthoDB" id="5594178at2759"/>
<dbReference type="GO" id="GO:1990304">
    <property type="term" value="C:MUB1-RAD6-UBR2 ubiquitin ligase complex"/>
    <property type="evidence" value="ECO:0007669"/>
    <property type="project" value="TreeGrafter"/>
</dbReference>
<keyword evidence="3" id="KW-1185">Reference proteome</keyword>
<dbReference type="GO" id="GO:0007163">
    <property type="term" value="P:establishment or maintenance of cell polarity"/>
    <property type="evidence" value="ECO:0007669"/>
    <property type="project" value="TreeGrafter"/>
</dbReference>
<gene>
    <name evidence="2" type="ORF">BD410DRAFT_844448</name>
</gene>
<dbReference type="PANTHER" id="PTHR47442">
    <property type="entry name" value="MYND-TYPE ZINC FINGER PROTEIN MUB1"/>
    <property type="match status" value="1"/>
</dbReference>
<dbReference type="PANTHER" id="PTHR47442:SF1">
    <property type="entry name" value="MYND-TYPE ZINC FINGER PROTEIN MUB1"/>
    <property type="match status" value="1"/>
</dbReference>
<dbReference type="AlphaFoldDB" id="A0A4Y7PNJ0"/>
<feature type="compositionally biased region" description="Acidic residues" evidence="1">
    <location>
        <begin position="129"/>
        <end position="141"/>
    </location>
</feature>
<feature type="compositionally biased region" description="Polar residues" evidence="1">
    <location>
        <begin position="35"/>
        <end position="67"/>
    </location>
</feature>
<evidence type="ECO:0000256" key="1">
    <source>
        <dbReference type="SAM" id="MobiDB-lite"/>
    </source>
</evidence>
<feature type="region of interest" description="Disordered" evidence="1">
    <location>
        <begin position="154"/>
        <end position="173"/>
    </location>
</feature>